<dbReference type="GO" id="GO:0006289">
    <property type="term" value="P:nucleotide-excision repair"/>
    <property type="evidence" value="ECO:0007669"/>
    <property type="project" value="TreeGrafter"/>
</dbReference>
<reference evidence="4" key="1">
    <citation type="submission" date="2022-01" db="EMBL/GenBank/DDBJ databases">
        <authorList>
            <person name="Braso-Vives M."/>
        </authorList>
    </citation>
    <scope>NUCLEOTIDE SEQUENCE</scope>
</reference>
<dbReference type="Gene3D" id="3.70.10.10">
    <property type="match status" value="1"/>
</dbReference>
<keyword evidence="5" id="KW-1185">Reference proteome</keyword>
<dbReference type="GO" id="GO:0030896">
    <property type="term" value="C:checkpoint clamp complex"/>
    <property type="evidence" value="ECO:0007669"/>
    <property type="project" value="InterPro"/>
</dbReference>
<dbReference type="PANTHER" id="PTHR12900:SF0">
    <property type="entry name" value="CHECKPOINT PROTEIN"/>
    <property type="match status" value="1"/>
</dbReference>
<evidence type="ECO:0000313" key="5">
    <source>
        <dbReference type="Proteomes" id="UP000838412"/>
    </source>
</evidence>
<protein>
    <submittedName>
        <fullName evidence="4">HUS1 protein</fullName>
    </submittedName>
</protein>
<dbReference type="GO" id="GO:0044778">
    <property type="term" value="P:meiotic DNA integrity checkpoint signaling"/>
    <property type="evidence" value="ECO:0007669"/>
    <property type="project" value="TreeGrafter"/>
</dbReference>
<gene>
    <name evidence="4" type="primary">HUS1</name>
    <name evidence="4" type="ORF">BLAG_LOCUS5164</name>
</gene>
<dbReference type="InterPro" id="IPR007150">
    <property type="entry name" value="HUS1/Mec3"/>
</dbReference>
<evidence type="ECO:0000256" key="3">
    <source>
        <dbReference type="SAM" id="MobiDB-lite"/>
    </source>
</evidence>
<feature type="region of interest" description="Disordered" evidence="3">
    <location>
        <begin position="77"/>
        <end position="147"/>
    </location>
</feature>
<name>A0A8J9YTS1_BRALA</name>
<comment type="subcellular location">
    <subcellularLocation>
        <location evidence="1">Nucleus</location>
    </subcellularLocation>
</comment>
<feature type="compositionally biased region" description="Basic and acidic residues" evidence="3">
    <location>
        <begin position="27"/>
        <end position="37"/>
    </location>
</feature>
<dbReference type="GO" id="GO:0000724">
    <property type="term" value="P:double-strand break repair via homologous recombination"/>
    <property type="evidence" value="ECO:0007669"/>
    <property type="project" value="TreeGrafter"/>
</dbReference>
<keyword evidence="2" id="KW-0539">Nucleus</keyword>
<accession>A0A8J9YTS1</accession>
<dbReference type="GO" id="GO:0031573">
    <property type="term" value="P:mitotic intra-S DNA damage checkpoint signaling"/>
    <property type="evidence" value="ECO:0007669"/>
    <property type="project" value="TreeGrafter"/>
</dbReference>
<dbReference type="Proteomes" id="UP000838412">
    <property type="component" value="Chromosome 12"/>
</dbReference>
<dbReference type="PANTHER" id="PTHR12900">
    <property type="entry name" value="MITOTIC AND DNA DAMAGE CHECKPOINT PROTEIN HUS1"/>
    <property type="match status" value="1"/>
</dbReference>
<dbReference type="OrthoDB" id="10063861at2759"/>
<evidence type="ECO:0000256" key="1">
    <source>
        <dbReference type="ARBA" id="ARBA00004123"/>
    </source>
</evidence>
<organism evidence="4 5">
    <name type="scientific">Branchiostoma lanceolatum</name>
    <name type="common">Common lancelet</name>
    <name type="synonym">Amphioxus lanceolatum</name>
    <dbReference type="NCBI Taxonomy" id="7740"/>
    <lineage>
        <taxon>Eukaryota</taxon>
        <taxon>Metazoa</taxon>
        <taxon>Chordata</taxon>
        <taxon>Cephalochordata</taxon>
        <taxon>Leptocardii</taxon>
        <taxon>Amphioxiformes</taxon>
        <taxon>Branchiostomatidae</taxon>
        <taxon>Branchiostoma</taxon>
    </lineage>
</organism>
<sequence length="147" mass="16313">MSANRNGDMTLKVETDMAEVTTLFRDLEIPSWSREEESGVSQSDRDPEEMAEARVDIRKFSQFLAGQQVNPDRVICSDSEKDEDLSRIAWPSCRSPGERDRDGRGVSSGRTAAGGEGVCTAGWANTLREGRGTPRQLYGPERVFPFP</sequence>
<evidence type="ECO:0000256" key="2">
    <source>
        <dbReference type="ARBA" id="ARBA00023242"/>
    </source>
</evidence>
<proteinExistence type="predicted"/>
<dbReference type="AlphaFoldDB" id="A0A8J9YTS1"/>
<feature type="region of interest" description="Disordered" evidence="3">
    <location>
        <begin position="27"/>
        <end position="53"/>
    </location>
</feature>
<evidence type="ECO:0000313" key="4">
    <source>
        <dbReference type="EMBL" id="CAH1241599.1"/>
    </source>
</evidence>
<dbReference type="EMBL" id="OV696697">
    <property type="protein sequence ID" value="CAH1241599.1"/>
    <property type="molecule type" value="Genomic_DNA"/>
</dbReference>
<dbReference type="GO" id="GO:0035861">
    <property type="term" value="C:site of double-strand break"/>
    <property type="evidence" value="ECO:0007669"/>
    <property type="project" value="TreeGrafter"/>
</dbReference>
<dbReference type="GO" id="GO:0000723">
    <property type="term" value="P:telomere maintenance"/>
    <property type="evidence" value="ECO:0007669"/>
    <property type="project" value="TreeGrafter"/>
</dbReference>
<dbReference type="Pfam" id="PF04005">
    <property type="entry name" value="Hus1"/>
    <property type="match status" value="1"/>
</dbReference>
<dbReference type="GO" id="GO:0033314">
    <property type="term" value="P:mitotic DNA replication checkpoint signaling"/>
    <property type="evidence" value="ECO:0007669"/>
    <property type="project" value="TreeGrafter"/>
</dbReference>